<feature type="transmembrane region" description="Helical" evidence="1">
    <location>
        <begin position="107"/>
        <end position="128"/>
    </location>
</feature>
<feature type="transmembrane region" description="Helical" evidence="1">
    <location>
        <begin position="245"/>
        <end position="270"/>
    </location>
</feature>
<sequence>MTTELSSSPQASALNPPAHQAKHIVEPFQFTGNGAEYFRIWIVNLALTVLTLGIYSAWAKVRKTRYFYRHTRLDGCSFEYHGDPVAILKGRIVMVVIAIAYQFVAKFSTGIAGVLSIAMTVLIPILMWKSLQFKLHNTSYRGVRFRFIGSRKKAYSAFLLWPSLSGLSLGCLGPLAYQRLKRFQHGESAYGVTRFGFTASAKDFYRVFGKWALVGIPIILVSVLGFGMLIMLLQKTIDSPEKRWLGFLLLVPAGFTIMAVVGAFVSLVLIQVQNLVWNQTTLGRHRFRSRAKAGKAIFIILTNLVATALTFGLFTPFAQIRMLKYRIESMQMQPASSLDEFVAAETASVSALGEGMADVFDFDIAL</sequence>
<dbReference type="OrthoDB" id="9765721at2"/>
<dbReference type="InterPro" id="IPR010295">
    <property type="entry name" value="DUF898"/>
</dbReference>
<reference evidence="2 3" key="1">
    <citation type="submission" date="2017-06" db="EMBL/GenBank/DDBJ databases">
        <authorList>
            <person name="Kim H.J."/>
            <person name="Triplett B.A."/>
        </authorList>
    </citation>
    <scope>NUCLEOTIDE SEQUENCE [LARGE SCALE GENOMIC DNA]</scope>
    <source>
        <strain evidence="2 3">U15</strain>
    </source>
</reference>
<proteinExistence type="predicted"/>
<accession>A0A239GRL9</accession>
<feature type="transmembrane region" description="Helical" evidence="1">
    <location>
        <begin position="296"/>
        <end position="318"/>
    </location>
</feature>
<dbReference type="EMBL" id="FZOT01000005">
    <property type="protein sequence ID" value="SNS71869.1"/>
    <property type="molecule type" value="Genomic_DNA"/>
</dbReference>
<keyword evidence="3" id="KW-1185">Reference proteome</keyword>
<protein>
    <submittedName>
        <fullName evidence="2">Uncharacterized membrane protein YjgN, DUF898 family</fullName>
    </submittedName>
</protein>
<dbReference type="AlphaFoldDB" id="A0A239GRL9"/>
<evidence type="ECO:0000256" key="1">
    <source>
        <dbReference type="SAM" id="Phobius"/>
    </source>
</evidence>
<evidence type="ECO:0000313" key="2">
    <source>
        <dbReference type="EMBL" id="SNS71869.1"/>
    </source>
</evidence>
<evidence type="ECO:0000313" key="3">
    <source>
        <dbReference type="Proteomes" id="UP000198284"/>
    </source>
</evidence>
<dbReference type="Proteomes" id="UP000198284">
    <property type="component" value="Unassembled WGS sequence"/>
</dbReference>
<name>A0A239GRL9_9BURK</name>
<dbReference type="Pfam" id="PF05987">
    <property type="entry name" value="DUF898"/>
    <property type="match status" value="1"/>
</dbReference>
<feature type="transmembrane region" description="Helical" evidence="1">
    <location>
        <begin position="154"/>
        <end position="177"/>
    </location>
</feature>
<feature type="transmembrane region" description="Helical" evidence="1">
    <location>
        <begin position="38"/>
        <end position="59"/>
    </location>
</feature>
<gene>
    <name evidence="2" type="ORF">SAMN06265795_105166</name>
</gene>
<feature type="transmembrane region" description="Helical" evidence="1">
    <location>
        <begin position="211"/>
        <end position="233"/>
    </location>
</feature>
<keyword evidence="1" id="KW-1133">Transmembrane helix</keyword>
<keyword evidence="1" id="KW-0472">Membrane</keyword>
<keyword evidence="1" id="KW-0812">Transmembrane</keyword>
<organism evidence="2 3">
    <name type="scientific">Noviherbaspirillum humi</name>
    <dbReference type="NCBI Taxonomy" id="1688639"/>
    <lineage>
        <taxon>Bacteria</taxon>
        <taxon>Pseudomonadati</taxon>
        <taxon>Pseudomonadota</taxon>
        <taxon>Betaproteobacteria</taxon>
        <taxon>Burkholderiales</taxon>
        <taxon>Oxalobacteraceae</taxon>
        <taxon>Noviherbaspirillum</taxon>
    </lineage>
</organism>
<dbReference type="RefSeq" id="WP_089399308.1">
    <property type="nucleotide sequence ID" value="NZ_FZOT01000005.1"/>
</dbReference>